<comment type="similarity">
    <text evidence="2">Belongs to the tryptophan 2-monooxygenase family.</text>
</comment>
<dbReference type="InterPro" id="IPR036188">
    <property type="entry name" value="FAD/NAD-bd_sf"/>
</dbReference>
<dbReference type="Pfam" id="PF01593">
    <property type="entry name" value="Amino_oxidase"/>
    <property type="match status" value="1"/>
</dbReference>
<evidence type="ECO:0000256" key="2">
    <source>
        <dbReference type="ARBA" id="ARBA00005833"/>
    </source>
</evidence>
<evidence type="ECO:0000259" key="7">
    <source>
        <dbReference type="Pfam" id="PF01593"/>
    </source>
</evidence>
<dbReference type="SUPFAM" id="SSF54373">
    <property type="entry name" value="FAD-linked reductases, C-terminal domain"/>
    <property type="match status" value="1"/>
</dbReference>
<dbReference type="InterPro" id="IPR050281">
    <property type="entry name" value="Flavin_monoamine_oxidase"/>
</dbReference>
<comment type="pathway">
    <text evidence="1">Plant hormone metabolism; auxin biosynthesis.</text>
</comment>
<organism evidence="8">
    <name type="scientific">Ralstonia pickettii (strain 12D)</name>
    <dbReference type="NCBI Taxonomy" id="428406"/>
    <lineage>
        <taxon>Bacteria</taxon>
        <taxon>Pseudomonadati</taxon>
        <taxon>Pseudomonadota</taxon>
        <taxon>Betaproteobacteria</taxon>
        <taxon>Burkholderiales</taxon>
        <taxon>Burkholderiaceae</taxon>
        <taxon>Ralstonia</taxon>
    </lineage>
</organism>
<reference evidence="8" key="1">
    <citation type="submission" date="2009-06" db="EMBL/GenBank/DDBJ databases">
        <title>Complete sequence plasmid 1 of Ralstonia pickettii 12D.</title>
        <authorList>
            <consortium name="US DOE Joint Genome Institute"/>
            <person name="Lucas S."/>
            <person name="Copeland A."/>
            <person name="Lapidus A."/>
            <person name="Glavina del Rio T."/>
            <person name="Dalin E."/>
            <person name="Tice H."/>
            <person name="Bruce D."/>
            <person name="Goodwin L."/>
            <person name="Pitluck S."/>
            <person name="Sims D."/>
            <person name="Meincke L."/>
            <person name="Brettin T."/>
            <person name="Detter J.C."/>
            <person name="Han C."/>
            <person name="Larimer F."/>
            <person name="Land M."/>
            <person name="Hauser L."/>
            <person name="Kyrpides N."/>
            <person name="Ovchinnikova G."/>
            <person name="Marsh T."/>
            <person name="Richardson P."/>
        </authorList>
    </citation>
    <scope>NUCLEOTIDE SEQUENCE [LARGE SCALE GENOMIC DNA]</scope>
    <source>
        <plasmid evidence="8">12D</plasmid>
        <plasmid evidence="8">pRp12D01</plasmid>
    </source>
</reference>
<evidence type="ECO:0000256" key="3">
    <source>
        <dbReference type="ARBA" id="ARBA00012535"/>
    </source>
</evidence>
<keyword evidence="8" id="KW-0614">Plasmid</keyword>
<evidence type="ECO:0000313" key="8">
    <source>
        <dbReference type="EMBL" id="ACS65937.1"/>
    </source>
</evidence>
<sequence length="445" mass="47658">MTACVQSENAAETTTSSIKKISSSSTTTRSVIVIGAGIAGLSAASQLAQQGYAVTVLESQSKVGGRLSTDRSLGIPFDQGASWIHRPNGNPITPLAAQAGATTFLTDDHNVVVHDVNGAAYPDATLTSTEHTYNTVRDSIPGLGSLNQSFAAVFNSNYPQYQNDRLWKYMLSAYLEFDVGGDVSKISSLYFEDDRQFSGDDVIVTNGYDTVANYLAKGLNLILNTQVAIIDYSGDQVTVATTGGQIYQADSVVVTVPLGVLKSNAITFIPALPSEKAAAIANMGMGNINKFLLTWNAPFWDTSLQYIGYTPDSLGQFNYYLNINKYLASANALMTFAFGDYATATEAMTDSEVINAIMANLQTIYGSSIPFPTNMLRTAWGKNVNSFGAYSYAASGTTSADFDTLAEAINNKVFFAGEHTNRDYRGTVHGAYLSGTREVAKIMAL</sequence>
<dbReference type="SUPFAM" id="SSF51905">
    <property type="entry name" value="FAD/NAD(P)-binding domain"/>
    <property type="match status" value="1"/>
</dbReference>
<dbReference type="PANTHER" id="PTHR10742:SF410">
    <property type="entry name" value="LYSINE-SPECIFIC HISTONE DEMETHYLASE 2"/>
    <property type="match status" value="1"/>
</dbReference>
<proteinExistence type="inferred from homology"/>
<dbReference type="PANTHER" id="PTHR10742">
    <property type="entry name" value="FLAVIN MONOAMINE OXIDASE"/>
    <property type="match status" value="1"/>
</dbReference>
<protein>
    <recommendedName>
        <fullName evidence="4">Tryptophan 2-monooxygenase</fullName>
        <ecNumber evidence="3">1.13.12.3</ecNumber>
    </recommendedName>
</protein>
<evidence type="ECO:0000256" key="5">
    <source>
        <dbReference type="ARBA" id="ARBA00023070"/>
    </source>
</evidence>
<feature type="domain" description="Amine oxidase" evidence="7">
    <location>
        <begin position="38"/>
        <end position="442"/>
    </location>
</feature>
<keyword evidence="5" id="KW-0073">Auxin biosynthesis</keyword>
<geneLocation type="plasmid" evidence="8">
    <name>pRp12D01</name>
</geneLocation>
<dbReference type="EC" id="1.13.12.3" evidence="3"/>
<comment type="catalytic activity">
    <reaction evidence="6">
        <text>L-tryptophan + O2 = indole-3-acetamide + CO2 + H2O</text>
        <dbReference type="Rhea" id="RHEA:16165"/>
        <dbReference type="ChEBI" id="CHEBI:15377"/>
        <dbReference type="ChEBI" id="CHEBI:15379"/>
        <dbReference type="ChEBI" id="CHEBI:16031"/>
        <dbReference type="ChEBI" id="CHEBI:16526"/>
        <dbReference type="ChEBI" id="CHEBI:57912"/>
        <dbReference type="EC" id="1.13.12.3"/>
    </reaction>
</comment>
<name>C6BQ90_RALP1</name>
<gene>
    <name evidence="8" type="ordered locus">Rpic12D_4699</name>
</gene>
<dbReference type="HOGENOM" id="CLU_004498_10_3_4"/>
<dbReference type="EMBL" id="CP001646">
    <property type="protein sequence ID" value="ACS65937.1"/>
    <property type="molecule type" value="Genomic_DNA"/>
</dbReference>
<evidence type="ECO:0000256" key="1">
    <source>
        <dbReference type="ARBA" id="ARBA00004814"/>
    </source>
</evidence>
<dbReference type="AlphaFoldDB" id="C6BQ90"/>
<evidence type="ECO:0000256" key="4">
    <source>
        <dbReference type="ARBA" id="ARBA00017871"/>
    </source>
</evidence>
<dbReference type="GO" id="GO:0009851">
    <property type="term" value="P:auxin biosynthetic process"/>
    <property type="evidence" value="ECO:0007669"/>
    <property type="project" value="UniProtKB-KW"/>
</dbReference>
<accession>C6BQ90</accession>
<dbReference type="PRINTS" id="PR00419">
    <property type="entry name" value="ADXRDTASE"/>
</dbReference>
<dbReference type="Gene3D" id="3.90.660.10">
    <property type="match status" value="1"/>
</dbReference>
<dbReference type="GO" id="GO:0050361">
    <property type="term" value="F:tryptophan 2-monooxygenase activity"/>
    <property type="evidence" value="ECO:0007669"/>
    <property type="project" value="UniProtKB-EC"/>
</dbReference>
<dbReference type="Gene3D" id="3.50.50.60">
    <property type="entry name" value="FAD/NAD(P)-binding domain"/>
    <property type="match status" value="1"/>
</dbReference>
<dbReference type="KEGG" id="rpf:Rpic12D_4699"/>
<dbReference type="InterPro" id="IPR002937">
    <property type="entry name" value="Amino_oxidase"/>
</dbReference>
<evidence type="ECO:0000256" key="6">
    <source>
        <dbReference type="ARBA" id="ARBA00047321"/>
    </source>
</evidence>